<proteinExistence type="predicted"/>
<comment type="caution">
    <text evidence="1">The sequence shown here is derived from an EMBL/GenBank/DDBJ whole genome shotgun (WGS) entry which is preliminary data.</text>
</comment>
<accession>A0A814NYT9</accession>
<evidence type="ECO:0000313" key="1">
    <source>
        <dbReference type="EMBL" id="CAF1098203.1"/>
    </source>
</evidence>
<dbReference type="AlphaFoldDB" id="A0A814NYT9"/>
<protein>
    <submittedName>
        <fullName evidence="1">Uncharacterized protein</fullName>
    </submittedName>
</protein>
<evidence type="ECO:0000313" key="2">
    <source>
        <dbReference type="EMBL" id="CAF4188467.1"/>
    </source>
</evidence>
<dbReference type="EMBL" id="CAJOBB010007522">
    <property type="protein sequence ID" value="CAF4188467.1"/>
    <property type="molecule type" value="Genomic_DNA"/>
</dbReference>
<sequence length="200" mass="23740">MSKYRYMQQQSIEDAMMMIDRQDSNGGENQTILFNNFLLKDLVDNIRCVPFDEIINTYLVNDGNKYRFIIKTNDIPWFCTADRRTLHSRTIFTFRFPTLSDPDSYEKFELKSNSLFMPSGGIWHEVEGWYEYTASNLSQYLYDVLSISELHNEHCRTRIFVNKQYERTDIVFNFDSTNRRIILTFEAGEPARPHLQGTSY</sequence>
<organism evidence="1 3">
    <name type="scientific">Adineta steineri</name>
    <dbReference type="NCBI Taxonomy" id="433720"/>
    <lineage>
        <taxon>Eukaryota</taxon>
        <taxon>Metazoa</taxon>
        <taxon>Spiralia</taxon>
        <taxon>Gnathifera</taxon>
        <taxon>Rotifera</taxon>
        <taxon>Eurotatoria</taxon>
        <taxon>Bdelloidea</taxon>
        <taxon>Adinetida</taxon>
        <taxon>Adinetidae</taxon>
        <taxon>Adineta</taxon>
    </lineage>
</organism>
<dbReference type="EMBL" id="CAJNOE010000259">
    <property type="protein sequence ID" value="CAF1098203.1"/>
    <property type="molecule type" value="Genomic_DNA"/>
</dbReference>
<dbReference type="Proteomes" id="UP000663868">
    <property type="component" value="Unassembled WGS sequence"/>
</dbReference>
<dbReference type="Proteomes" id="UP000663860">
    <property type="component" value="Unassembled WGS sequence"/>
</dbReference>
<name>A0A814NYT9_9BILA</name>
<gene>
    <name evidence="1" type="ORF">IZO911_LOCUS22889</name>
    <name evidence="2" type="ORF">KXQ929_LOCUS39377</name>
</gene>
<evidence type="ECO:0000313" key="3">
    <source>
        <dbReference type="Proteomes" id="UP000663860"/>
    </source>
</evidence>
<reference evidence="1" key="1">
    <citation type="submission" date="2021-02" db="EMBL/GenBank/DDBJ databases">
        <authorList>
            <person name="Nowell W R."/>
        </authorList>
    </citation>
    <scope>NUCLEOTIDE SEQUENCE</scope>
</reference>